<accession>A0A2I0AS26</accession>
<evidence type="ECO:0000256" key="1">
    <source>
        <dbReference type="ARBA" id="ARBA00022737"/>
    </source>
</evidence>
<dbReference type="GO" id="GO:0016020">
    <property type="term" value="C:membrane"/>
    <property type="evidence" value="ECO:0007669"/>
    <property type="project" value="TreeGrafter"/>
</dbReference>
<dbReference type="STRING" id="1088818.A0A2I0AS26"/>
<dbReference type="SMART" id="SM00028">
    <property type="entry name" value="TPR"/>
    <property type="match status" value="2"/>
</dbReference>
<dbReference type="GO" id="GO:0060090">
    <property type="term" value="F:molecular adaptor activity"/>
    <property type="evidence" value="ECO:0007669"/>
    <property type="project" value="TreeGrafter"/>
</dbReference>
<dbReference type="EMBL" id="KZ451953">
    <property type="protein sequence ID" value="PKA58355.1"/>
    <property type="molecule type" value="Genomic_DNA"/>
</dbReference>
<evidence type="ECO:0000313" key="3">
    <source>
        <dbReference type="EMBL" id="PKA58355.1"/>
    </source>
</evidence>
<dbReference type="GO" id="GO:0072380">
    <property type="term" value="C:TRC complex"/>
    <property type="evidence" value="ECO:0007669"/>
    <property type="project" value="TreeGrafter"/>
</dbReference>
<dbReference type="PANTHER" id="PTHR45831">
    <property type="entry name" value="LD24721P"/>
    <property type="match status" value="1"/>
</dbReference>
<protein>
    <submittedName>
        <fullName evidence="3">Serine/threonine-protein phosphatase 5</fullName>
    </submittedName>
</protein>
<evidence type="ECO:0000256" key="2">
    <source>
        <dbReference type="ARBA" id="ARBA00022803"/>
    </source>
</evidence>
<organism evidence="3 4">
    <name type="scientific">Apostasia shenzhenica</name>
    <dbReference type="NCBI Taxonomy" id="1088818"/>
    <lineage>
        <taxon>Eukaryota</taxon>
        <taxon>Viridiplantae</taxon>
        <taxon>Streptophyta</taxon>
        <taxon>Embryophyta</taxon>
        <taxon>Tracheophyta</taxon>
        <taxon>Spermatophyta</taxon>
        <taxon>Magnoliopsida</taxon>
        <taxon>Liliopsida</taxon>
        <taxon>Asparagales</taxon>
        <taxon>Orchidaceae</taxon>
        <taxon>Apostasioideae</taxon>
        <taxon>Apostasia</taxon>
    </lineage>
</organism>
<dbReference type="Gene3D" id="1.25.40.10">
    <property type="entry name" value="Tetratricopeptide repeat domain"/>
    <property type="match status" value="1"/>
</dbReference>
<evidence type="ECO:0000313" key="4">
    <source>
        <dbReference type="Proteomes" id="UP000236161"/>
    </source>
</evidence>
<dbReference type="InterPro" id="IPR047150">
    <property type="entry name" value="SGT"/>
</dbReference>
<name>A0A2I0AS26_9ASPA</name>
<dbReference type="InterPro" id="IPR019734">
    <property type="entry name" value="TPR_rpt"/>
</dbReference>
<keyword evidence="1" id="KW-0677">Repeat</keyword>
<gene>
    <name evidence="3" type="primary">PP5</name>
    <name evidence="3" type="ORF">AXF42_Ash013861</name>
</gene>
<reference evidence="3 4" key="1">
    <citation type="journal article" date="2017" name="Nature">
        <title>The Apostasia genome and the evolution of orchids.</title>
        <authorList>
            <person name="Zhang G.Q."/>
            <person name="Liu K.W."/>
            <person name="Li Z."/>
            <person name="Lohaus R."/>
            <person name="Hsiao Y.Y."/>
            <person name="Niu S.C."/>
            <person name="Wang J.Y."/>
            <person name="Lin Y.C."/>
            <person name="Xu Q."/>
            <person name="Chen L.J."/>
            <person name="Yoshida K."/>
            <person name="Fujiwara S."/>
            <person name="Wang Z.W."/>
            <person name="Zhang Y.Q."/>
            <person name="Mitsuda N."/>
            <person name="Wang M."/>
            <person name="Liu G.H."/>
            <person name="Pecoraro L."/>
            <person name="Huang H.X."/>
            <person name="Xiao X.J."/>
            <person name="Lin M."/>
            <person name="Wu X.Y."/>
            <person name="Wu W.L."/>
            <person name="Chen Y.Y."/>
            <person name="Chang S.B."/>
            <person name="Sakamoto S."/>
            <person name="Ohme-Takagi M."/>
            <person name="Yagi M."/>
            <person name="Zeng S.J."/>
            <person name="Shen C.Y."/>
            <person name="Yeh C.M."/>
            <person name="Luo Y.B."/>
            <person name="Tsai W.C."/>
            <person name="Van de Peer Y."/>
            <person name="Liu Z.J."/>
        </authorList>
    </citation>
    <scope>NUCLEOTIDE SEQUENCE [LARGE SCALE GENOMIC DNA]</scope>
    <source>
        <strain evidence="4">cv. Shenzhen</strain>
        <tissue evidence="3">Stem</tissue>
    </source>
</reference>
<dbReference type="Proteomes" id="UP000236161">
    <property type="component" value="Unassembled WGS sequence"/>
</dbReference>
<dbReference type="Pfam" id="PF13414">
    <property type="entry name" value="TPR_11"/>
    <property type="match status" value="1"/>
</dbReference>
<dbReference type="InterPro" id="IPR011990">
    <property type="entry name" value="TPR-like_helical_dom_sf"/>
</dbReference>
<keyword evidence="2" id="KW-0802">TPR repeat</keyword>
<dbReference type="Gene3D" id="1.20.5.420">
    <property type="entry name" value="Immunoglobulin FC, subunit C"/>
    <property type="match status" value="1"/>
</dbReference>
<dbReference type="GO" id="GO:0006620">
    <property type="term" value="P:post-translational protein targeting to endoplasmic reticulum membrane"/>
    <property type="evidence" value="ECO:0007669"/>
    <property type="project" value="TreeGrafter"/>
</dbReference>
<proteinExistence type="predicted"/>
<keyword evidence="4" id="KW-1185">Reference proteome</keyword>
<dbReference type="PANTHER" id="PTHR45831:SF2">
    <property type="entry name" value="LD24721P"/>
    <property type="match status" value="1"/>
</dbReference>
<dbReference type="SUPFAM" id="SSF48452">
    <property type="entry name" value="TPR-like"/>
    <property type="match status" value="1"/>
</dbReference>
<dbReference type="OrthoDB" id="2423701at2759"/>
<sequence length="290" mass="32533">MEGDERARMVDLRSDSAMCRRIGLAILDFLKSVEPAPGVDLEGLDVARDCLEEVFKLSQSSVDERPKPGFLINLFSAEKANGLSSTAVDMDSAQVQKALCISTLSQDINNHNVLPLSHGNKAANQQVSGDSRDELFVKFYAALDKINFFSTSVGETEDPLMVAKATELFYAALDDIENSQDIMNLVNLAEHFKLKAFCNKNGEHSLEAAAYTQMEKYTEAITDCLKSIEIDPDYSKAFSRLGLAYYNQGNYFEALEKGFLKEILSWARFNWKSKGINYYRQLIWASPVYH</sequence>
<dbReference type="AlphaFoldDB" id="A0A2I0AS26"/>